<dbReference type="AlphaFoldDB" id="A0A6V7UG89"/>
<proteinExistence type="predicted"/>
<reference evidence="1 2" key="1">
    <citation type="submission" date="2020-08" db="EMBL/GenBank/DDBJ databases">
        <authorList>
            <person name="Koutsovoulos G."/>
            <person name="Danchin GJ E."/>
        </authorList>
    </citation>
    <scope>NUCLEOTIDE SEQUENCE [LARGE SCALE GENOMIC DNA]</scope>
</reference>
<comment type="caution">
    <text evidence="1">The sequence shown here is derived from an EMBL/GenBank/DDBJ whole genome shotgun (WGS) entry which is preliminary data.</text>
</comment>
<dbReference type="EMBL" id="CAJEWN010000059">
    <property type="protein sequence ID" value="CAD2155552.1"/>
    <property type="molecule type" value="Genomic_DNA"/>
</dbReference>
<protein>
    <submittedName>
        <fullName evidence="1">Uncharacterized protein</fullName>
    </submittedName>
</protein>
<organism evidence="1 2">
    <name type="scientific">Meloidogyne enterolobii</name>
    <name type="common">Root-knot nematode worm</name>
    <name type="synonym">Meloidogyne mayaguensis</name>
    <dbReference type="NCBI Taxonomy" id="390850"/>
    <lineage>
        <taxon>Eukaryota</taxon>
        <taxon>Metazoa</taxon>
        <taxon>Ecdysozoa</taxon>
        <taxon>Nematoda</taxon>
        <taxon>Chromadorea</taxon>
        <taxon>Rhabditida</taxon>
        <taxon>Tylenchina</taxon>
        <taxon>Tylenchomorpha</taxon>
        <taxon>Tylenchoidea</taxon>
        <taxon>Meloidogynidae</taxon>
        <taxon>Meloidogyninae</taxon>
        <taxon>Meloidogyne</taxon>
    </lineage>
</organism>
<evidence type="ECO:0000313" key="2">
    <source>
        <dbReference type="Proteomes" id="UP000580250"/>
    </source>
</evidence>
<name>A0A6V7UG89_MELEN</name>
<evidence type="ECO:0000313" key="1">
    <source>
        <dbReference type="EMBL" id="CAD2155552.1"/>
    </source>
</evidence>
<accession>A0A6V7UG89</accession>
<gene>
    <name evidence="1" type="ORF">MENT_LOCUS11907</name>
</gene>
<dbReference type="Proteomes" id="UP000580250">
    <property type="component" value="Unassembled WGS sequence"/>
</dbReference>
<sequence length="51" mass="5847">MVHTQRIEATWGILKTSLRHLQGTDKEMLPGCTEFGHLNFGHLNFGHHDFS</sequence>